<evidence type="ECO:0000256" key="9">
    <source>
        <dbReference type="RuleBase" id="RU363032"/>
    </source>
</evidence>
<dbReference type="InterPro" id="IPR035906">
    <property type="entry name" value="MetI-like_sf"/>
</dbReference>
<evidence type="ECO:0000256" key="7">
    <source>
        <dbReference type="ARBA" id="ARBA00022989"/>
    </source>
</evidence>
<keyword evidence="3 9" id="KW-0813">Transport</keyword>
<evidence type="ECO:0000256" key="4">
    <source>
        <dbReference type="ARBA" id="ARBA00022475"/>
    </source>
</evidence>
<keyword evidence="6 9" id="KW-0812">Transmembrane</keyword>
<keyword evidence="12" id="KW-1185">Reference proteome</keyword>
<protein>
    <submittedName>
        <fullName evidence="11">Carbohydrate ABC transporter permease</fullName>
    </submittedName>
</protein>
<sequence length="235" mass="25841">MESSPSLFTKHLSVENFMRVLSNPRFAICLKNSVIVVAIAVVLSTAVSFLACSALVLYRLPHRRILLFVILVIQMIPASVILIPQFIIFNRLGLLDSYAGLSIAYVALTLPFSIWNLKGFFGLLPKVLIESARVEGASEWQILTQIVFPLVSPGIISTAVVTFINAWNDYLIAYTFMKSQANYTLPVWLASFTTPTGVDFGAQMAASVLFACPVVIFFTTVRIALPQVSFAGVEK</sequence>
<evidence type="ECO:0000256" key="3">
    <source>
        <dbReference type="ARBA" id="ARBA00022448"/>
    </source>
</evidence>
<reference evidence="12" key="1">
    <citation type="journal article" date="2019" name="Int. J. Syst. Evol. Microbiol.">
        <title>The Global Catalogue of Microorganisms (GCM) 10K type strain sequencing project: providing services to taxonomists for standard genome sequencing and annotation.</title>
        <authorList>
            <consortium name="The Broad Institute Genomics Platform"/>
            <consortium name="The Broad Institute Genome Sequencing Center for Infectious Disease"/>
            <person name="Wu L."/>
            <person name="Ma J."/>
        </authorList>
    </citation>
    <scope>NUCLEOTIDE SEQUENCE [LARGE SCALE GENOMIC DNA]</scope>
    <source>
        <strain evidence="12">CCM 8604</strain>
    </source>
</reference>
<evidence type="ECO:0000313" key="11">
    <source>
        <dbReference type="EMBL" id="MFD0705393.1"/>
    </source>
</evidence>
<dbReference type="EMBL" id="JBHTHQ010000021">
    <property type="protein sequence ID" value="MFD0705393.1"/>
    <property type="molecule type" value="Genomic_DNA"/>
</dbReference>
<dbReference type="InterPro" id="IPR050901">
    <property type="entry name" value="BP-dep_ABC_trans_perm"/>
</dbReference>
<feature type="transmembrane region" description="Helical" evidence="9">
    <location>
        <begin position="142"/>
        <end position="167"/>
    </location>
</feature>
<feature type="domain" description="ABC transmembrane type-1" evidence="10">
    <location>
        <begin position="30"/>
        <end position="221"/>
    </location>
</feature>
<name>A0ABW2Y6K6_9BIFI</name>
<feature type="transmembrane region" description="Helical" evidence="9">
    <location>
        <begin position="65"/>
        <end position="87"/>
    </location>
</feature>
<keyword evidence="8 9" id="KW-0472">Membrane</keyword>
<dbReference type="SUPFAM" id="SSF161098">
    <property type="entry name" value="MetI-like"/>
    <property type="match status" value="1"/>
</dbReference>
<evidence type="ECO:0000256" key="2">
    <source>
        <dbReference type="ARBA" id="ARBA00009047"/>
    </source>
</evidence>
<evidence type="ECO:0000256" key="5">
    <source>
        <dbReference type="ARBA" id="ARBA00022597"/>
    </source>
</evidence>
<feature type="transmembrane region" description="Helical" evidence="9">
    <location>
        <begin position="204"/>
        <end position="225"/>
    </location>
</feature>
<dbReference type="Proteomes" id="UP001597036">
    <property type="component" value="Unassembled WGS sequence"/>
</dbReference>
<organism evidence="11 12">
    <name type="scientific">Alloscardovia venturai</name>
    <dbReference type="NCBI Taxonomy" id="1769421"/>
    <lineage>
        <taxon>Bacteria</taxon>
        <taxon>Bacillati</taxon>
        <taxon>Actinomycetota</taxon>
        <taxon>Actinomycetes</taxon>
        <taxon>Bifidobacteriales</taxon>
        <taxon>Bifidobacteriaceae</taxon>
        <taxon>Alloscardovia</taxon>
    </lineage>
</organism>
<keyword evidence="4" id="KW-1003">Cell membrane</keyword>
<keyword evidence="7 9" id="KW-1133">Transmembrane helix</keyword>
<dbReference type="PANTHER" id="PTHR32243:SF50">
    <property type="entry name" value="MALTOSE_MALTODEXTRIN TRANSPORT SYSTEM PERMEASE PROTEIN MALG"/>
    <property type="match status" value="1"/>
</dbReference>
<dbReference type="PROSITE" id="PS50928">
    <property type="entry name" value="ABC_TM1"/>
    <property type="match status" value="1"/>
</dbReference>
<evidence type="ECO:0000256" key="6">
    <source>
        <dbReference type="ARBA" id="ARBA00022692"/>
    </source>
</evidence>
<dbReference type="Pfam" id="PF00528">
    <property type="entry name" value="BPD_transp_1"/>
    <property type="match status" value="1"/>
</dbReference>
<comment type="similarity">
    <text evidence="2">Belongs to the binding-protein-dependent transport system permease family. MalFG subfamily.</text>
</comment>
<dbReference type="PANTHER" id="PTHR32243">
    <property type="entry name" value="MALTOSE TRANSPORT SYSTEM PERMEASE-RELATED"/>
    <property type="match status" value="1"/>
</dbReference>
<dbReference type="CDD" id="cd06261">
    <property type="entry name" value="TM_PBP2"/>
    <property type="match status" value="1"/>
</dbReference>
<dbReference type="Gene3D" id="1.10.3720.10">
    <property type="entry name" value="MetI-like"/>
    <property type="match status" value="1"/>
</dbReference>
<dbReference type="RefSeq" id="WP_377939081.1">
    <property type="nucleotide sequence ID" value="NZ_JBHTHQ010000021.1"/>
</dbReference>
<comment type="subcellular location">
    <subcellularLocation>
        <location evidence="1 9">Cell membrane</location>
        <topology evidence="1 9">Multi-pass membrane protein</topology>
    </subcellularLocation>
</comment>
<proteinExistence type="inferred from homology"/>
<keyword evidence="5" id="KW-0762">Sugar transport</keyword>
<comment type="caution">
    <text evidence="11">The sequence shown here is derived from an EMBL/GenBank/DDBJ whole genome shotgun (WGS) entry which is preliminary data.</text>
</comment>
<feature type="transmembrane region" description="Helical" evidence="9">
    <location>
        <begin position="34"/>
        <end position="58"/>
    </location>
</feature>
<gene>
    <name evidence="11" type="ORF">ACFQY8_06510</name>
</gene>
<dbReference type="InterPro" id="IPR000515">
    <property type="entry name" value="MetI-like"/>
</dbReference>
<evidence type="ECO:0000313" key="12">
    <source>
        <dbReference type="Proteomes" id="UP001597036"/>
    </source>
</evidence>
<feature type="transmembrane region" description="Helical" evidence="9">
    <location>
        <begin position="99"/>
        <end position="121"/>
    </location>
</feature>
<evidence type="ECO:0000256" key="8">
    <source>
        <dbReference type="ARBA" id="ARBA00023136"/>
    </source>
</evidence>
<evidence type="ECO:0000259" key="10">
    <source>
        <dbReference type="PROSITE" id="PS50928"/>
    </source>
</evidence>
<evidence type="ECO:0000256" key="1">
    <source>
        <dbReference type="ARBA" id="ARBA00004651"/>
    </source>
</evidence>
<accession>A0ABW2Y6K6</accession>